<protein>
    <submittedName>
        <fullName evidence="1">Uncharacterized protein</fullName>
    </submittedName>
</protein>
<reference evidence="1" key="2">
    <citation type="submission" date="2023-05" db="EMBL/GenBank/DDBJ databases">
        <authorList>
            <consortium name="Lawrence Berkeley National Laboratory"/>
            <person name="Steindorff A."/>
            <person name="Hensen N."/>
            <person name="Bonometti L."/>
            <person name="Westerberg I."/>
            <person name="Brannstrom I.O."/>
            <person name="Guillou S."/>
            <person name="Cros-Aarteil S."/>
            <person name="Calhoun S."/>
            <person name="Haridas S."/>
            <person name="Kuo A."/>
            <person name="Mondo S."/>
            <person name="Pangilinan J."/>
            <person name="Riley R."/>
            <person name="Labutti K."/>
            <person name="Andreopoulos B."/>
            <person name="Lipzen A."/>
            <person name="Chen C."/>
            <person name="Yanf M."/>
            <person name="Daum C."/>
            <person name="Ng V."/>
            <person name="Clum A."/>
            <person name="Ohm R."/>
            <person name="Martin F."/>
            <person name="Silar P."/>
            <person name="Natvig D."/>
            <person name="Lalanne C."/>
            <person name="Gautier V."/>
            <person name="Ament-Velasquez S.L."/>
            <person name="Kruys A."/>
            <person name="Hutchinson M.I."/>
            <person name="Powell A.J."/>
            <person name="Barry K."/>
            <person name="Miller A.N."/>
            <person name="Grigoriev I.V."/>
            <person name="Debuchy R."/>
            <person name="Gladieux P."/>
            <person name="Thoren M.H."/>
            <person name="Johannesson H."/>
        </authorList>
    </citation>
    <scope>NUCLEOTIDE SEQUENCE</scope>
    <source>
        <strain evidence="1">PSN309</strain>
    </source>
</reference>
<dbReference type="EMBL" id="MU864657">
    <property type="protein sequence ID" value="KAK4182457.1"/>
    <property type="molecule type" value="Genomic_DNA"/>
</dbReference>
<accession>A0AAN6WLC0</accession>
<name>A0AAN6WLC0_9PEZI</name>
<proteinExistence type="predicted"/>
<gene>
    <name evidence="1" type="ORF">QBC35DRAFT_395933</name>
</gene>
<evidence type="ECO:0000313" key="2">
    <source>
        <dbReference type="Proteomes" id="UP001302126"/>
    </source>
</evidence>
<reference evidence="1" key="1">
    <citation type="journal article" date="2023" name="Mol. Phylogenet. Evol.">
        <title>Genome-scale phylogeny and comparative genomics of the fungal order Sordariales.</title>
        <authorList>
            <person name="Hensen N."/>
            <person name="Bonometti L."/>
            <person name="Westerberg I."/>
            <person name="Brannstrom I.O."/>
            <person name="Guillou S."/>
            <person name="Cros-Aarteil S."/>
            <person name="Calhoun S."/>
            <person name="Haridas S."/>
            <person name="Kuo A."/>
            <person name="Mondo S."/>
            <person name="Pangilinan J."/>
            <person name="Riley R."/>
            <person name="LaButti K."/>
            <person name="Andreopoulos B."/>
            <person name="Lipzen A."/>
            <person name="Chen C."/>
            <person name="Yan M."/>
            <person name="Daum C."/>
            <person name="Ng V."/>
            <person name="Clum A."/>
            <person name="Steindorff A."/>
            <person name="Ohm R.A."/>
            <person name="Martin F."/>
            <person name="Silar P."/>
            <person name="Natvig D.O."/>
            <person name="Lalanne C."/>
            <person name="Gautier V."/>
            <person name="Ament-Velasquez S.L."/>
            <person name="Kruys A."/>
            <person name="Hutchinson M.I."/>
            <person name="Powell A.J."/>
            <person name="Barry K."/>
            <person name="Miller A.N."/>
            <person name="Grigoriev I.V."/>
            <person name="Debuchy R."/>
            <person name="Gladieux P."/>
            <person name="Hiltunen Thoren M."/>
            <person name="Johannesson H."/>
        </authorList>
    </citation>
    <scope>NUCLEOTIDE SEQUENCE</scope>
    <source>
        <strain evidence="1">PSN309</strain>
    </source>
</reference>
<keyword evidence="2" id="KW-1185">Reference proteome</keyword>
<evidence type="ECO:0000313" key="1">
    <source>
        <dbReference type="EMBL" id="KAK4182457.1"/>
    </source>
</evidence>
<organism evidence="1 2">
    <name type="scientific">Podospora australis</name>
    <dbReference type="NCBI Taxonomy" id="1536484"/>
    <lineage>
        <taxon>Eukaryota</taxon>
        <taxon>Fungi</taxon>
        <taxon>Dikarya</taxon>
        <taxon>Ascomycota</taxon>
        <taxon>Pezizomycotina</taxon>
        <taxon>Sordariomycetes</taxon>
        <taxon>Sordariomycetidae</taxon>
        <taxon>Sordariales</taxon>
        <taxon>Podosporaceae</taxon>
        <taxon>Podospora</taxon>
    </lineage>
</organism>
<feature type="non-terminal residue" evidence="1">
    <location>
        <position position="1"/>
    </location>
</feature>
<dbReference type="Proteomes" id="UP001302126">
    <property type="component" value="Unassembled WGS sequence"/>
</dbReference>
<comment type="caution">
    <text evidence="1">The sequence shown here is derived from an EMBL/GenBank/DDBJ whole genome shotgun (WGS) entry which is preliminary data.</text>
</comment>
<dbReference type="AlphaFoldDB" id="A0AAN6WLC0"/>
<sequence length="117" mass="13060">HETGVLLSAHPPSIEFFKTLPRPPSEKSVRGIYAVVMEKAECPTRSYIGSGTRIIWAGNVSGRLTEYHQYKNLPSRISSSMTEGYTITHQGLLYWQEMPTAPARIPIRSLMSEGGRP</sequence>